<feature type="compositionally biased region" description="Gly residues" evidence="9">
    <location>
        <begin position="268"/>
        <end position="282"/>
    </location>
</feature>
<dbReference type="HAMAP" id="MF_03045">
    <property type="entry name" value="DIS3L2"/>
    <property type="match status" value="1"/>
</dbReference>
<organism evidence="11 12">
    <name type="scientific">Patella caerulea</name>
    <name type="common">Rayed Mediterranean limpet</name>
    <dbReference type="NCBI Taxonomy" id="87958"/>
    <lineage>
        <taxon>Eukaryota</taxon>
        <taxon>Metazoa</taxon>
        <taxon>Spiralia</taxon>
        <taxon>Lophotrochozoa</taxon>
        <taxon>Mollusca</taxon>
        <taxon>Gastropoda</taxon>
        <taxon>Patellogastropoda</taxon>
        <taxon>Patelloidea</taxon>
        <taxon>Patellidae</taxon>
        <taxon>Patella</taxon>
    </lineage>
</organism>
<accession>A0AAN8PL83</accession>
<comment type="caution">
    <text evidence="11">The sequence shown here is derived from an EMBL/GenBank/DDBJ whole genome shotgun (WGS) entry which is preliminary data.</text>
</comment>
<dbReference type="AlphaFoldDB" id="A0AAN8PL83"/>
<evidence type="ECO:0000259" key="10">
    <source>
        <dbReference type="SMART" id="SM00955"/>
    </source>
</evidence>
<dbReference type="SUPFAM" id="SSF50249">
    <property type="entry name" value="Nucleic acid-binding proteins"/>
    <property type="match status" value="2"/>
</dbReference>
<dbReference type="InterPro" id="IPR028591">
    <property type="entry name" value="DIS3L2"/>
</dbReference>
<feature type="domain" description="RNB" evidence="10">
    <location>
        <begin position="717"/>
        <end position="1067"/>
    </location>
</feature>
<feature type="compositionally biased region" description="Basic and acidic residues" evidence="9">
    <location>
        <begin position="84"/>
        <end position="98"/>
    </location>
</feature>
<dbReference type="PROSITE" id="PS01175">
    <property type="entry name" value="RIBONUCLEASE_II"/>
    <property type="match status" value="1"/>
</dbReference>
<evidence type="ECO:0000256" key="9">
    <source>
        <dbReference type="SAM" id="MobiDB-lite"/>
    </source>
</evidence>
<dbReference type="GO" id="GO:0010587">
    <property type="term" value="P:miRNA catabolic process"/>
    <property type="evidence" value="ECO:0007669"/>
    <property type="project" value="TreeGrafter"/>
</dbReference>
<evidence type="ECO:0000256" key="3">
    <source>
        <dbReference type="ARBA" id="ARBA00022723"/>
    </source>
</evidence>
<dbReference type="GO" id="GO:0000175">
    <property type="term" value="F:3'-5'-RNA exonuclease activity"/>
    <property type="evidence" value="ECO:0007669"/>
    <property type="project" value="UniProtKB-UniRule"/>
</dbReference>
<proteinExistence type="inferred from homology"/>
<dbReference type="Pfam" id="PF17877">
    <property type="entry name" value="Dis3l2_C_term"/>
    <property type="match status" value="1"/>
</dbReference>
<evidence type="ECO:0000256" key="1">
    <source>
        <dbReference type="ARBA" id="ARBA00022490"/>
    </source>
</evidence>
<keyword evidence="5 8" id="KW-0269">Exonuclease</keyword>
<dbReference type="InterPro" id="IPR033771">
    <property type="entry name" value="Rrp44_CSD1"/>
</dbReference>
<dbReference type="GO" id="GO:0000956">
    <property type="term" value="P:nuclear-transcribed mRNA catabolic process"/>
    <property type="evidence" value="ECO:0007669"/>
    <property type="project" value="UniProtKB-UniRule"/>
</dbReference>
<evidence type="ECO:0000256" key="8">
    <source>
        <dbReference type="HAMAP-Rule" id="MF_03045"/>
    </source>
</evidence>
<dbReference type="InterPro" id="IPR041505">
    <property type="entry name" value="Dis3_CSD2"/>
</dbReference>
<comment type="similarity">
    <text evidence="8">Belongs to the RNR ribonuclease family. DIS3L2 subfamily.</text>
</comment>
<dbReference type="PANTHER" id="PTHR23355:SF9">
    <property type="entry name" value="DIS3-LIKE EXONUCLEASE 2"/>
    <property type="match status" value="1"/>
</dbReference>
<name>A0AAN8PL83_PATCE</name>
<keyword evidence="2 8" id="KW-0540">Nuclease</keyword>
<dbReference type="EC" id="3.1.13.-" evidence="8"/>
<evidence type="ECO:0000256" key="7">
    <source>
        <dbReference type="ARBA" id="ARBA00022884"/>
    </source>
</evidence>
<gene>
    <name evidence="11" type="ORF">SNE40_015545</name>
</gene>
<keyword evidence="6 8" id="KW-0460">Magnesium</keyword>
<dbReference type="Gene3D" id="2.40.50.690">
    <property type="match status" value="1"/>
</dbReference>
<keyword evidence="8" id="KW-0464">Manganese</keyword>
<dbReference type="InterPro" id="IPR041093">
    <property type="entry name" value="Dis3l2-like_C"/>
</dbReference>
<evidence type="ECO:0000256" key="2">
    <source>
        <dbReference type="ARBA" id="ARBA00022722"/>
    </source>
</evidence>
<evidence type="ECO:0000313" key="11">
    <source>
        <dbReference type="EMBL" id="KAK6177448.1"/>
    </source>
</evidence>
<keyword evidence="1 8" id="KW-0963">Cytoplasm</keyword>
<evidence type="ECO:0000313" key="12">
    <source>
        <dbReference type="Proteomes" id="UP001347796"/>
    </source>
</evidence>
<protein>
    <recommendedName>
        <fullName evidence="8">DIS3-like exonuclease 2</fullName>
        <ecNumber evidence="8">3.1.13.-</ecNumber>
    </recommendedName>
</protein>
<comment type="subcellular location">
    <subcellularLocation>
        <location evidence="8">Cytoplasm</location>
    </subcellularLocation>
    <subcellularLocation>
        <location evidence="8">Cytoplasm</location>
        <location evidence="8">P-body</location>
    </subcellularLocation>
</comment>
<feature type="binding site" evidence="8">
    <location>
        <position position="729"/>
    </location>
    <ligand>
        <name>Mg(2+)</name>
        <dbReference type="ChEBI" id="CHEBI:18420"/>
    </ligand>
</feature>
<dbReference type="GO" id="GO:1990074">
    <property type="term" value="P:polyuridylation-dependent mRNA catabolic process"/>
    <property type="evidence" value="ECO:0007669"/>
    <property type="project" value="UniProtKB-UniRule"/>
</dbReference>
<evidence type="ECO:0000256" key="5">
    <source>
        <dbReference type="ARBA" id="ARBA00022839"/>
    </source>
</evidence>
<feature type="region of interest" description="Disordered" evidence="9">
    <location>
        <begin position="1"/>
        <end position="296"/>
    </location>
</feature>
<keyword evidence="4 8" id="KW-0378">Hydrolase</keyword>
<dbReference type="Pfam" id="PF17849">
    <property type="entry name" value="OB_Dis3"/>
    <property type="match status" value="1"/>
</dbReference>
<feature type="compositionally biased region" description="Polar residues" evidence="9">
    <location>
        <begin position="23"/>
        <end position="48"/>
    </location>
</feature>
<feature type="region of interest" description="Disordered" evidence="9">
    <location>
        <begin position="477"/>
        <end position="498"/>
    </location>
</feature>
<dbReference type="SMART" id="SM00955">
    <property type="entry name" value="RNB"/>
    <property type="match status" value="1"/>
</dbReference>
<dbReference type="Gene3D" id="2.40.50.140">
    <property type="entry name" value="Nucleic acid-binding proteins"/>
    <property type="match status" value="1"/>
</dbReference>
<dbReference type="InterPro" id="IPR012340">
    <property type="entry name" value="NA-bd_OB-fold"/>
</dbReference>
<dbReference type="GO" id="GO:0000932">
    <property type="term" value="C:P-body"/>
    <property type="evidence" value="ECO:0007669"/>
    <property type="project" value="UniProtKB-SubCell"/>
</dbReference>
<comment type="function">
    <text evidence="8">3'-5'-exoribonuclease that specifically recognizes RNAs polyuridylated at their 3' end and mediates their degradation. Component of an exosome-independent RNA degradation pathway that mediates degradation of cytoplasmic mRNAs that have been deadenylated and subsequently uridylated at their 3'.</text>
</comment>
<feature type="binding site" evidence="8">
    <location>
        <position position="738"/>
    </location>
    <ligand>
        <name>Mg(2+)</name>
        <dbReference type="ChEBI" id="CHEBI:18420"/>
    </ligand>
</feature>
<feature type="region of interest" description="Disordered" evidence="9">
    <location>
        <begin position="511"/>
        <end position="544"/>
    </location>
</feature>
<dbReference type="PANTHER" id="PTHR23355">
    <property type="entry name" value="RIBONUCLEASE"/>
    <property type="match status" value="1"/>
</dbReference>
<evidence type="ECO:0000256" key="6">
    <source>
        <dbReference type="ARBA" id="ARBA00022842"/>
    </source>
</evidence>
<dbReference type="Pfam" id="PF17216">
    <property type="entry name" value="Rrp44_CSD1"/>
    <property type="match status" value="1"/>
</dbReference>
<feature type="region of interest" description="Disordered" evidence="9">
    <location>
        <begin position="351"/>
        <end position="380"/>
    </location>
</feature>
<feature type="compositionally biased region" description="Basic residues" evidence="9">
    <location>
        <begin position="56"/>
        <end position="68"/>
    </location>
</feature>
<comment type="cofactor">
    <cofactor evidence="8">
        <name>Mg(2+)</name>
        <dbReference type="ChEBI" id="CHEBI:18420"/>
    </cofactor>
    <cofactor evidence="8">
        <name>Mn(2+)</name>
        <dbReference type="ChEBI" id="CHEBI:29035"/>
    </cofactor>
</comment>
<feature type="compositionally biased region" description="Low complexity" evidence="9">
    <location>
        <begin position="359"/>
        <end position="372"/>
    </location>
</feature>
<keyword evidence="12" id="KW-1185">Reference proteome</keyword>
<dbReference type="InterPro" id="IPR001900">
    <property type="entry name" value="RNase_II/R"/>
</dbReference>
<keyword evidence="7 8" id="KW-0694">RNA-binding</keyword>
<dbReference type="GO" id="GO:0046872">
    <property type="term" value="F:metal ion binding"/>
    <property type="evidence" value="ECO:0007669"/>
    <property type="project" value="UniProtKB-KW"/>
</dbReference>
<dbReference type="Gene3D" id="2.40.50.700">
    <property type="match status" value="1"/>
</dbReference>
<keyword evidence="3 8" id="KW-0479">Metal-binding</keyword>
<feature type="compositionally biased region" description="Polar residues" evidence="9">
    <location>
        <begin position="180"/>
        <end position="211"/>
    </location>
</feature>
<evidence type="ECO:0000256" key="4">
    <source>
        <dbReference type="ARBA" id="ARBA00022801"/>
    </source>
</evidence>
<sequence>MEGGNDVAAATIKSQVGKISKVEGSNMSVSSCLNPSTPEKSGPSSTDGQIAAEKTKKPRIRNKKKKKSANSQDVEIDATMTEKSLPKSKVDLELKGGDRSWPPLSWSTSGLADSKKKKKKTVAEQLMERKDLHDVNSATSKLECLKIGSSGDGRKNVSSGDGRKIGSSGDGRKAVGGSYSRLQQSIGQGDSPFPSSGSNAVYPGNSQQHWSQRMDYCEESGRPITGRTNTGNPGYASKQGGRSSPHGGRNSPHGGRNSPHGYRNSTHGGHGGRNSPHGGHGGRNSPHGGQNSPLQYDNQQYQNYEHHVKGNHPQVHGYQHLQGQVYPQVHGYHHPQGQGYQPPVPGYQCLDQPSGQGQGYQHNQGHQSGQGYKRQGRQNNKNFQQKYKTIKFERYWSKQELADGLKRQELIEGQIRINPKNYEDAYVPLPDGSCDIYICGMKSRNRALNGDIVAVQILDRDTWKVYENDLEKYETDMKSEKQYGIKGDNSDDENSGPDVVLESEEIVDKEANTKVKVESSPVQNKDNSNSMASLKDKTNKSETPKKKYLSIKDVLSSGSSIAKDLINTDVNQSKASSFVQKVGKVVGILEKKHSRAASGHIKLLQDKSKELALFSPFDHRLPRILLPMDECPKDFYERPEDHASTLFIARIIDWEEDSQYAKGQLTRSLGEAGLIEPETEALLIEYDVDFSEFTDETLACLPQNLPWKIPANEFEYRRDFRKECIFTIDPATARDLDDAVSCKTLGNGMYEVGVHIADVSFFIDSRSALDKVAAERATSVYLTQKVIPMLPRLLCEQLCSLNPDEDRLAFSVCWKMNDKGEIFEEWFGRSVIRSCVKLSYNHAQGFIDSPDKAWTAEELPPISEGFTVEDIKNRTLILHKISSGLREARFDNGALRLDQVKLQFTLDKDTGLPNGYTVYQQRESNRLIEEFMLLANMAVAHKINSEFPDTAILRCHPPPQSKMIEDLQKTCEELGMDMKVSSSQAIHESILKYVGNDEFSVARKQVLVALCSKPMQNAKYFCTGMYDDEENYRHYALNVPLYTHFTSPIRRYPDVMVHRLLAAALGYCEPPSDSKEDRHKEANHCNDKKMNAKRCSETSNDIFFAVFVKEAGPFEERGMVMAVLDRAFDVFILKLGVIKRVYCDKLEIKDKIFDKGGKVPKLTLLWPVTEDCPQVTRQEITIFSLVDCLLKSDMEPLKWTAYIKRPKENTPC</sequence>
<feature type="compositionally biased region" description="Polar residues" evidence="9">
    <location>
        <begin position="520"/>
        <end position="532"/>
    </location>
</feature>
<dbReference type="InterPro" id="IPR022966">
    <property type="entry name" value="RNase_II/R_CS"/>
</dbReference>
<dbReference type="InterPro" id="IPR050180">
    <property type="entry name" value="RNR_Ribonuclease"/>
</dbReference>
<dbReference type="GO" id="GO:0008266">
    <property type="term" value="F:poly(U) RNA binding"/>
    <property type="evidence" value="ECO:0007669"/>
    <property type="project" value="UniProtKB-ARBA"/>
</dbReference>
<dbReference type="EMBL" id="JAZGQO010000010">
    <property type="protein sequence ID" value="KAK6177448.1"/>
    <property type="molecule type" value="Genomic_DNA"/>
</dbReference>
<dbReference type="FunFam" id="2.40.50.700:FF:000003">
    <property type="entry name" value="DIS3-like exonuclease 2"/>
    <property type="match status" value="1"/>
</dbReference>
<feature type="compositionally biased region" description="Basic and acidic residues" evidence="9">
    <location>
        <begin position="534"/>
        <end position="544"/>
    </location>
</feature>
<reference evidence="11 12" key="1">
    <citation type="submission" date="2024-01" db="EMBL/GenBank/DDBJ databases">
        <title>The genome of the rayed Mediterranean limpet Patella caerulea (Linnaeus, 1758).</title>
        <authorList>
            <person name="Anh-Thu Weber A."/>
            <person name="Halstead-Nussloch G."/>
        </authorList>
    </citation>
    <scope>NUCLEOTIDE SEQUENCE [LARGE SCALE GENOMIC DNA]</scope>
    <source>
        <strain evidence="11">AATW-2023a</strain>
        <tissue evidence="11">Whole specimen</tissue>
    </source>
</reference>
<feature type="site" description="Important for catalytic activity" evidence="8">
    <location>
        <position position="737"/>
    </location>
</feature>
<dbReference type="Pfam" id="PF00773">
    <property type="entry name" value="RNB"/>
    <property type="match status" value="1"/>
</dbReference>
<dbReference type="Proteomes" id="UP001347796">
    <property type="component" value="Unassembled WGS sequence"/>
</dbReference>